<feature type="compositionally biased region" description="Polar residues" evidence="2">
    <location>
        <begin position="133"/>
        <end position="144"/>
    </location>
</feature>
<protein>
    <recommendedName>
        <fullName evidence="4">SS18 N-terminal domain-containing protein</fullName>
    </recommendedName>
</protein>
<feature type="compositionally biased region" description="Pro residues" evidence="2">
    <location>
        <begin position="109"/>
        <end position="120"/>
    </location>
</feature>
<feature type="compositionally biased region" description="Low complexity" evidence="2">
    <location>
        <begin position="121"/>
        <end position="132"/>
    </location>
</feature>
<evidence type="ECO:0000256" key="3">
    <source>
        <dbReference type="SAM" id="Phobius"/>
    </source>
</evidence>
<evidence type="ECO:0000259" key="4">
    <source>
        <dbReference type="Pfam" id="PF05030"/>
    </source>
</evidence>
<organism evidence="5">
    <name type="scientific">Schistocephalus solidus</name>
    <name type="common">Tapeworm</name>
    <dbReference type="NCBI Taxonomy" id="70667"/>
    <lineage>
        <taxon>Eukaryota</taxon>
        <taxon>Metazoa</taxon>
        <taxon>Spiralia</taxon>
        <taxon>Lophotrochozoa</taxon>
        <taxon>Platyhelminthes</taxon>
        <taxon>Cestoda</taxon>
        <taxon>Eucestoda</taxon>
        <taxon>Diphyllobothriidea</taxon>
        <taxon>Diphyllobothriidae</taxon>
        <taxon>Schistocephalus</taxon>
    </lineage>
</organism>
<dbReference type="Pfam" id="PF05030">
    <property type="entry name" value="SSXT"/>
    <property type="match status" value="1"/>
</dbReference>
<evidence type="ECO:0000256" key="1">
    <source>
        <dbReference type="ARBA" id="ARBA00007945"/>
    </source>
</evidence>
<feature type="transmembrane region" description="Helical" evidence="3">
    <location>
        <begin position="187"/>
        <end position="205"/>
    </location>
</feature>
<comment type="similarity">
    <text evidence="1">Belongs to the SS18 family.</text>
</comment>
<accession>A0A0X3P7D7</accession>
<gene>
    <name evidence="5" type="ORF">TR123089</name>
</gene>
<feature type="compositionally biased region" description="Polar residues" evidence="2">
    <location>
        <begin position="91"/>
        <end position="105"/>
    </location>
</feature>
<dbReference type="InterPro" id="IPR007726">
    <property type="entry name" value="SS18_N"/>
</dbReference>
<dbReference type="EMBL" id="GEEE01015935">
    <property type="protein sequence ID" value="JAP47290.1"/>
    <property type="molecule type" value="Transcribed_RNA"/>
</dbReference>
<keyword evidence="3" id="KW-0812">Transmembrane</keyword>
<name>A0A0X3P7D7_SCHSO</name>
<sequence>MLPRQEAMFYPPPMNPRREGLISSASTQKILDENVRLIHSIINYQKSGATKEVHELQQLLHKNLTYLATIADQTTNPAQRPLPIHGAPGQQPVQGLPPTNQSSVVHQEPPLPRENVPPPQQQQQFSAMPQTPGFSQPPTVSHTRTPFPPSGPMSASYMPNPMYVTQGTVLHQSMGKCGLKFQSSFQFVYLSTVLVILTSVSMVLVKSSCNHA</sequence>
<feature type="domain" description="SS18 N-terminal" evidence="4">
    <location>
        <begin position="23"/>
        <end position="79"/>
    </location>
</feature>
<dbReference type="AlphaFoldDB" id="A0A0X3P7D7"/>
<proteinExistence type="inferred from homology"/>
<keyword evidence="3" id="KW-1133">Transmembrane helix</keyword>
<reference evidence="5" key="1">
    <citation type="submission" date="2016-01" db="EMBL/GenBank/DDBJ databases">
        <title>Reference transcriptome for the parasite Schistocephalus solidus: insights into the molecular evolution of parasitism.</title>
        <authorList>
            <person name="Hebert F.O."/>
            <person name="Grambauer S."/>
            <person name="Barber I."/>
            <person name="Landry C.R."/>
            <person name="Aubin-Horth N."/>
        </authorList>
    </citation>
    <scope>NUCLEOTIDE SEQUENCE</scope>
</reference>
<evidence type="ECO:0000313" key="5">
    <source>
        <dbReference type="EMBL" id="JAP47290.1"/>
    </source>
</evidence>
<keyword evidence="3" id="KW-0472">Membrane</keyword>
<feature type="region of interest" description="Disordered" evidence="2">
    <location>
        <begin position="76"/>
        <end position="151"/>
    </location>
</feature>
<evidence type="ECO:0000256" key="2">
    <source>
        <dbReference type="SAM" id="MobiDB-lite"/>
    </source>
</evidence>